<gene>
    <name evidence="7" type="primary">miaB_56</name>
    <name evidence="7" type="ORF">SDC9_176691</name>
</gene>
<dbReference type="AlphaFoldDB" id="A0A645GSH9"/>
<sequence length="119" mass="13890">MRNVRYSNAFMFRYSPREGTKSFKENDDVPEEEKIRRLNEIIHLQNKISTEENAKEIGKEVEILVEGTSKKRENEWLGKTKNYKLVIFDNSNKKTNIGDLINVEITKTTSATLFGQAKY</sequence>
<dbReference type="InterPro" id="IPR023404">
    <property type="entry name" value="rSAM_horseshoe"/>
</dbReference>
<comment type="caution">
    <text evidence="7">The sequence shown here is derived from an EMBL/GenBank/DDBJ whole genome shotgun (WGS) entry which is preliminary data.</text>
</comment>
<dbReference type="PANTHER" id="PTHR43020">
    <property type="entry name" value="CDK5 REGULATORY SUBUNIT-ASSOCIATED PROTEIN 1"/>
    <property type="match status" value="1"/>
</dbReference>
<proteinExistence type="predicted"/>
<dbReference type="PROSITE" id="PS50926">
    <property type="entry name" value="TRAM"/>
    <property type="match status" value="1"/>
</dbReference>
<keyword evidence="1" id="KW-0004">4Fe-4S</keyword>
<dbReference type="GO" id="GO:0051539">
    <property type="term" value="F:4 iron, 4 sulfur cluster binding"/>
    <property type="evidence" value="ECO:0007669"/>
    <property type="project" value="UniProtKB-KW"/>
</dbReference>
<evidence type="ECO:0000256" key="5">
    <source>
        <dbReference type="ARBA" id="ARBA00023014"/>
    </source>
</evidence>
<reference evidence="7" key="1">
    <citation type="submission" date="2019-08" db="EMBL/GenBank/DDBJ databases">
        <authorList>
            <person name="Kucharzyk K."/>
            <person name="Murdoch R.W."/>
            <person name="Higgins S."/>
            <person name="Loffler F."/>
        </authorList>
    </citation>
    <scope>NUCLEOTIDE SEQUENCE</scope>
</reference>
<dbReference type="EC" id="2.8.4.3" evidence="7"/>
<evidence type="ECO:0000256" key="4">
    <source>
        <dbReference type="ARBA" id="ARBA00023004"/>
    </source>
</evidence>
<name>A0A645GSH9_9ZZZZ</name>
<evidence type="ECO:0000256" key="2">
    <source>
        <dbReference type="ARBA" id="ARBA00022691"/>
    </source>
</evidence>
<keyword evidence="7" id="KW-0808">Transferase</keyword>
<evidence type="ECO:0000259" key="6">
    <source>
        <dbReference type="PROSITE" id="PS50926"/>
    </source>
</evidence>
<evidence type="ECO:0000256" key="1">
    <source>
        <dbReference type="ARBA" id="ARBA00022485"/>
    </source>
</evidence>
<dbReference type="GO" id="GO:0046872">
    <property type="term" value="F:metal ion binding"/>
    <property type="evidence" value="ECO:0007669"/>
    <property type="project" value="UniProtKB-KW"/>
</dbReference>
<dbReference type="GO" id="GO:0035597">
    <property type="term" value="F:tRNA-2-methylthio-N(6)-dimethylallyladenosine(37) synthase activity"/>
    <property type="evidence" value="ECO:0007669"/>
    <property type="project" value="UniProtKB-EC"/>
</dbReference>
<keyword evidence="4" id="KW-0408">Iron</keyword>
<keyword evidence="5" id="KW-0411">Iron-sulfur</keyword>
<dbReference type="EMBL" id="VSSQ01079831">
    <property type="protein sequence ID" value="MPN29240.1"/>
    <property type="molecule type" value="Genomic_DNA"/>
</dbReference>
<accession>A0A645GSH9</accession>
<feature type="domain" description="TRAM" evidence="6">
    <location>
        <begin position="54"/>
        <end position="119"/>
    </location>
</feature>
<dbReference type="Gene3D" id="3.80.30.20">
    <property type="entry name" value="tm_1862 like domain"/>
    <property type="match status" value="1"/>
</dbReference>
<organism evidence="7">
    <name type="scientific">bioreactor metagenome</name>
    <dbReference type="NCBI Taxonomy" id="1076179"/>
    <lineage>
        <taxon>unclassified sequences</taxon>
        <taxon>metagenomes</taxon>
        <taxon>ecological metagenomes</taxon>
    </lineage>
</organism>
<dbReference type="Pfam" id="PF01938">
    <property type="entry name" value="TRAM"/>
    <property type="match status" value="1"/>
</dbReference>
<dbReference type="PANTHER" id="PTHR43020:SF2">
    <property type="entry name" value="MITOCHONDRIAL TRNA METHYLTHIOTRANSFERASE CDK5RAP1"/>
    <property type="match status" value="1"/>
</dbReference>
<dbReference type="InterPro" id="IPR002792">
    <property type="entry name" value="TRAM_dom"/>
</dbReference>
<protein>
    <submittedName>
        <fullName evidence="7">tRNA-2-methylthio-N(6)-dimethylallyladenosine synthase</fullName>
        <ecNumber evidence="7">2.8.4.3</ecNumber>
    </submittedName>
</protein>
<keyword evidence="3" id="KW-0479">Metal-binding</keyword>
<evidence type="ECO:0000313" key="7">
    <source>
        <dbReference type="EMBL" id="MPN29240.1"/>
    </source>
</evidence>
<evidence type="ECO:0000256" key="3">
    <source>
        <dbReference type="ARBA" id="ARBA00022723"/>
    </source>
</evidence>
<keyword evidence="2" id="KW-0949">S-adenosyl-L-methionine</keyword>
<dbReference type="GO" id="GO:0005829">
    <property type="term" value="C:cytosol"/>
    <property type="evidence" value="ECO:0007669"/>
    <property type="project" value="TreeGrafter"/>
</dbReference>